<evidence type="ECO:0000256" key="2">
    <source>
        <dbReference type="SAM" id="Phobius"/>
    </source>
</evidence>
<dbReference type="AlphaFoldDB" id="A0A7X3MTX8"/>
<keyword evidence="2" id="KW-0812">Transmembrane</keyword>
<keyword evidence="2" id="KW-0472">Membrane</keyword>
<protein>
    <submittedName>
        <fullName evidence="3">Uncharacterized protein</fullName>
    </submittedName>
</protein>
<feature type="region of interest" description="Disordered" evidence="1">
    <location>
        <begin position="33"/>
        <end position="61"/>
    </location>
</feature>
<proteinExistence type="predicted"/>
<keyword evidence="2" id="KW-1133">Transmembrane helix</keyword>
<sequence>MNHRSWIALAAVAVAVVVLGAALWVVFVDRDEPPGATGSVPGTESSPSATPVTPETPGRAP</sequence>
<dbReference type="Proteomes" id="UP000436483">
    <property type="component" value="Unassembled WGS sequence"/>
</dbReference>
<reference evidence="3 4" key="1">
    <citation type="submission" date="2019-12" db="EMBL/GenBank/DDBJ databases">
        <authorList>
            <person name="Yuan C.-G."/>
        </authorList>
    </citation>
    <scope>NUCLEOTIDE SEQUENCE [LARGE SCALE GENOMIC DNA]</scope>
    <source>
        <strain evidence="3 4">KCTC 23863</strain>
    </source>
</reference>
<evidence type="ECO:0000313" key="3">
    <source>
        <dbReference type="EMBL" id="MXQ13035.1"/>
    </source>
</evidence>
<evidence type="ECO:0000256" key="1">
    <source>
        <dbReference type="SAM" id="MobiDB-lite"/>
    </source>
</evidence>
<keyword evidence="4" id="KW-1185">Reference proteome</keyword>
<accession>A0A7X3MTX8</accession>
<feature type="compositionally biased region" description="Polar residues" evidence="1">
    <location>
        <begin position="40"/>
        <end position="53"/>
    </location>
</feature>
<comment type="caution">
    <text evidence="3">The sequence shown here is derived from an EMBL/GenBank/DDBJ whole genome shotgun (WGS) entry which is preliminary data.</text>
</comment>
<dbReference type="EMBL" id="WURB01000012">
    <property type="protein sequence ID" value="MXQ13035.1"/>
    <property type="molecule type" value="Genomic_DNA"/>
</dbReference>
<gene>
    <name evidence="3" type="ORF">GR328_16525</name>
</gene>
<feature type="transmembrane region" description="Helical" evidence="2">
    <location>
        <begin position="6"/>
        <end position="27"/>
    </location>
</feature>
<evidence type="ECO:0000313" key="4">
    <source>
        <dbReference type="Proteomes" id="UP000436483"/>
    </source>
</evidence>
<reference evidence="3 4" key="2">
    <citation type="submission" date="2020-01" db="EMBL/GenBank/DDBJ databases">
        <title>Microvirga sp. nov., an arsenate reduction bacterium isolated from Tibet hotspring sediments.</title>
        <authorList>
            <person name="Xian W.-D."/>
            <person name="Li W.-J."/>
        </authorList>
    </citation>
    <scope>NUCLEOTIDE SEQUENCE [LARGE SCALE GENOMIC DNA]</scope>
    <source>
        <strain evidence="3 4">KCTC 23863</strain>
    </source>
</reference>
<organism evidence="3 4">
    <name type="scientific">Microvirga makkahensis</name>
    <dbReference type="NCBI Taxonomy" id="1128670"/>
    <lineage>
        <taxon>Bacteria</taxon>
        <taxon>Pseudomonadati</taxon>
        <taxon>Pseudomonadota</taxon>
        <taxon>Alphaproteobacteria</taxon>
        <taxon>Hyphomicrobiales</taxon>
        <taxon>Methylobacteriaceae</taxon>
        <taxon>Microvirga</taxon>
    </lineage>
</organism>
<name>A0A7X3MTX8_9HYPH</name>